<reference evidence="2" key="2">
    <citation type="submission" date="2021-04" db="EMBL/GenBank/DDBJ databases">
        <authorList>
            <person name="Gilroy R."/>
        </authorList>
    </citation>
    <scope>NUCLEOTIDE SEQUENCE</scope>
    <source>
        <strain evidence="2">CHK198-12963</strain>
    </source>
</reference>
<dbReference type="AlphaFoldDB" id="A0A9D2TC90"/>
<feature type="coiled-coil region" evidence="1">
    <location>
        <begin position="89"/>
        <end position="137"/>
    </location>
</feature>
<comment type="caution">
    <text evidence="2">The sequence shown here is derived from an EMBL/GenBank/DDBJ whole genome shotgun (WGS) entry which is preliminary data.</text>
</comment>
<dbReference type="EMBL" id="DWWB01000002">
    <property type="protein sequence ID" value="HJC65170.1"/>
    <property type="molecule type" value="Genomic_DNA"/>
</dbReference>
<dbReference type="Proteomes" id="UP000823863">
    <property type="component" value="Unassembled WGS sequence"/>
</dbReference>
<organism evidence="2 3">
    <name type="scientific">Candidatus Enterocloster excrementigallinarum</name>
    <dbReference type="NCBI Taxonomy" id="2838558"/>
    <lineage>
        <taxon>Bacteria</taxon>
        <taxon>Bacillati</taxon>
        <taxon>Bacillota</taxon>
        <taxon>Clostridia</taxon>
        <taxon>Lachnospirales</taxon>
        <taxon>Lachnospiraceae</taxon>
        <taxon>Enterocloster</taxon>
    </lineage>
</organism>
<name>A0A9D2TC90_9FIRM</name>
<evidence type="ECO:0000256" key="1">
    <source>
        <dbReference type="SAM" id="Coils"/>
    </source>
</evidence>
<sequence length="142" mass="16623">MAMKYDKMIAVNKAESEQKIKRAIQAIEDMSARGVQISVTELVRWTGLSRGFFYKNVQVRQKLEEAASRPRVAEIWQPSQKKEVDNSKLQTLKEDFRRSEMENQRLKLENEQLVQKCDALQKEVDALKKRMGRKEIALLKKL</sequence>
<proteinExistence type="predicted"/>
<protein>
    <submittedName>
        <fullName evidence="2">Cell envelope biogenesis protein TolA</fullName>
    </submittedName>
</protein>
<gene>
    <name evidence="2" type="ORF">H9931_00400</name>
</gene>
<evidence type="ECO:0000313" key="2">
    <source>
        <dbReference type="EMBL" id="HJC65170.1"/>
    </source>
</evidence>
<dbReference type="InterPro" id="IPR046229">
    <property type="entry name" value="TnpC-like"/>
</dbReference>
<dbReference type="Pfam" id="PF19776">
    <property type="entry name" value="DUF6262"/>
    <property type="match status" value="1"/>
</dbReference>
<evidence type="ECO:0000313" key="3">
    <source>
        <dbReference type="Proteomes" id="UP000823863"/>
    </source>
</evidence>
<accession>A0A9D2TC90</accession>
<keyword evidence="1" id="KW-0175">Coiled coil</keyword>
<reference evidence="2" key="1">
    <citation type="journal article" date="2021" name="PeerJ">
        <title>Extensive microbial diversity within the chicken gut microbiome revealed by metagenomics and culture.</title>
        <authorList>
            <person name="Gilroy R."/>
            <person name="Ravi A."/>
            <person name="Getino M."/>
            <person name="Pursley I."/>
            <person name="Horton D.L."/>
            <person name="Alikhan N.F."/>
            <person name="Baker D."/>
            <person name="Gharbi K."/>
            <person name="Hall N."/>
            <person name="Watson M."/>
            <person name="Adriaenssens E.M."/>
            <person name="Foster-Nyarko E."/>
            <person name="Jarju S."/>
            <person name="Secka A."/>
            <person name="Antonio M."/>
            <person name="Oren A."/>
            <person name="Chaudhuri R.R."/>
            <person name="La Ragione R."/>
            <person name="Hildebrand F."/>
            <person name="Pallen M.J."/>
        </authorList>
    </citation>
    <scope>NUCLEOTIDE SEQUENCE</scope>
    <source>
        <strain evidence="2">CHK198-12963</strain>
    </source>
</reference>